<dbReference type="AlphaFoldDB" id="A0A5M8PUE8"/>
<dbReference type="InterPro" id="IPR003593">
    <property type="entry name" value="AAA+_ATPase"/>
</dbReference>
<protein>
    <recommendedName>
        <fullName evidence="1">AAA+ ATPase domain-containing protein</fullName>
    </recommendedName>
</protein>
<sequence>MGLWKMNLAVRFCITLGLQPDPRETMEFLDPTCKVMGCCQNVPIHQDEGIDRRHNAELLENKSFMRDFIDFDNKLTELDYLLCPGRVWGYVLRSRKWVILDVSIIRNINERGSGFDSLVLPQGHRETLLALVQTHSKGKKLEIGPRTESQQMDLVRGKRKGLIILLHGEPGVGKSSTAESVAEYTRRPLFQVTCGDIGDSADEVEKRLENHFQLAHKWGCVMLLHEADVFLEARSKTDLKRNAVVSVFLRVLEYYSGILFLTTNRVGAFDQAFRSRIHMSLLYPKIGEDATTKIWEMNIDRALENWGDKLLLEEKDRKEILKFASKHYKELVKSENTWNGRQIRNAFQTAIALAEWDAYQAQLKYKFPTMPTPRLEHEHFERVAKASKHFDAYLKETLVGSAADLAREHRERKDDFRGVEV</sequence>
<reference evidence="2 3" key="1">
    <citation type="submission" date="2019-09" db="EMBL/GenBank/DDBJ databases">
        <title>The hologenome of the rock-dwelling lichen Lasallia pustulata.</title>
        <authorList>
            <person name="Greshake Tzovaras B."/>
            <person name="Segers F."/>
            <person name="Bicker A."/>
            <person name="Dal Grande F."/>
            <person name="Otte J."/>
            <person name="Hankeln T."/>
            <person name="Schmitt I."/>
            <person name="Ebersberger I."/>
        </authorList>
    </citation>
    <scope>NUCLEOTIDE SEQUENCE [LARGE SCALE GENOMIC DNA]</scope>
    <source>
        <strain evidence="2">A1-1</strain>
    </source>
</reference>
<evidence type="ECO:0000313" key="3">
    <source>
        <dbReference type="Proteomes" id="UP000324767"/>
    </source>
</evidence>
<accession>A0A5M8PUE8</accession>
<dbReference type="GO" id="GO:0005524">
    <property type="term" value="F:ATP binding"/>
    <property type="evidence" value="ECO:0007669"/>
    <property type="project" value="InterPro"/>
</dbReference>
<name>A0A5M8PUE8_9LECA</name>
<dbReference type="InterPro" id="IPR056599">
    <property type="entry name" value="AAA_lid_fung"/>
</dbReference>
<gene>
    <name evidence="2" type="ORF">FRX48_03644</name>
</gene>
<evidence type="ECO:0000313" key="2">
    <source>
        <dbReference type="EMBL" id="KAA6412652.1"/>
    </source>
</evidence>
<proteinExistence type="predicted"/>
<dbReference type="CDD" id="cd19481">
    <property type="entry name" value="RecA-like_protease"/>
    <property type="match status" value="1"/>
</dbReference>
<dbReference type="Pfam" id="PF23232">
    <property type="entry name" value="AAA_lid_13"/>
    <property type="match status" value="1"/>
</dbReference>
<dbReference type="PANTHER" id="PTHR46411:SF2">
    <property type="entry name" value="AAA+ ATPASE DOMAIN-CONTAINING PROTEIN"/>
    <property type="match status" value="1"/>
</dbReference>
<dbReference type="Gene3D" id="3.40.50.300">
    <property type="entry name" value="P-loop containing nucleotide triphosphate hydrolases"/>
    <property type="match status" value="1"/>
</dbReference>
<dbReference type="SUPFAM" id="SSF52540">
    <property type="entry name" value="P-loop containing nucleoside triphosphate hydrolases"/>
    <property type="match status" value="1"/>
</dbReference>
<dbReference type="GO" id="GO:0016887">
    <property type="term" value="F:ATP hydrolysis activity"/>
    <property type="evidence" value="ECO:0007669"/>
    <property type="project" value="InterPro"/>
</dbReference>
<dbReference type="OrthoDB" id="10042665at2759"/>
<dbReference type="InterPro" id="IPR003959">
    <property type="entry name" value="ATPase_AAA_core"/>
</dbReference>
<dbReference type="InterPro" id="IPR027417">
    <property type="entry name" value="P-loop_NTPase"/>
</dbReference>
<dbReference type="Proteomes" id="UP000324767">
    <property type="component" value="Unassembled WGS sequence"/>
</dbReference>
<dbReference type="SMART" id="SM00382">
    <property type="entry name" value="AAA"/>
    <property type="match status" value="1"/>
</dbReference>
<comment type="caution">
    <text evidence="2">The sequence shown here is derived from an EMBL/GenBank/DDBJ whole genome shotgun (WGS) entry which is preliminary data.</text>
</comment>
<dbReference type="Pfam" id="PF00004">
    <property type="entry name" value="AAA"/>
    <property type="match status" value="1"/>
</dbReference>
<dbReference type="PANTHER" id="PTHR46411">
    <property type="entry name" value="FAMILY ATPASE, PUTATIVE-RELATED"/>
    <property type="match status" value="1"/>
</dbReference>
<evidence type="ECO:0000259" key="1">
    <source>
        <dbReference type="SMART" id="SM00382"/>
    </source>
</evidence>
<feature type="domain" description="AAA+ ATPase" evidence="1">
    <location>
        <begin position="160"/>
        <end position="284"/>
    </location>
</feature>
<organism evidence="2 3">
    <name type="scientific">Lasallia pustulata</name>
    <dbReference type="NCBI Taxonomy" id="136370"/>
    <lineage>
        <taxon>Eukaryota</taxon>
        <taxon>Fungi</taxon>
        <taxon>Dikarya</taxon>
        <taxon>Ascomycota</taxon>
        <taxon>Pezizomycotina</taxon>
        <taxon>Lecanoromycetes</taxon>
        <taxon>OSLEUM clade</taxon>
        <taxon>Umbilicariomycetidae</taxon>
        <taxon>Umbilicariales</taxon>
        <taxon>Umbilicariaceae</taxon>
        <taxon>Lasallia</taxon>
    </lineage>
</organism>
<dbReference type="EMBL" id="VXIT01000005">
    <property type="protein sequence ID" value="KAA6412652.1"/>
    <property type="molecule type" value="Genomic_DNA"/>
</dbReference>